<gene>
    <name evidence="3" type="ORF">HF690_09005</name>
</gene>
<dbReference type="Proteomes" id="UP000541636">
    <property type="component" value="Unassembled WGS sequence"/>
</dbReference>
<feature type="region of interest" description="Disordered" evidence="1">
    <location>
        <begin position="1"/>
        <end position="20"/>
    </location>
</feature>
<dbReference type="RefSeq" id="WP_168609199.1">
    <property type="nucleotide sequence ID" value="NZ_JAAZQD010000003.1"/>
</dbReference>
<evidence type="ECO:0000256" key="1">
    <source>
        <dbReference type="SAM" id="MobiDB-lite"/>
    </source>
</evidence>
<feature type="compositionally biased region" description="Polar residues" evidence="1">
    <location>
        <begin position="1"/>
        <end position="14"/>
    </location>
</feature>
<evidence type="ECO:0000313" key="3">
    <source>
        <dbReference type="EMBL" id="NKZ39087.1"/>
    </source>
</evidence>
<keyword evidence="2" id="KW-0472">Membrane</keyword>
<reference evidence="3 4" key="1">
    <citation type="journal article" date="2017" name="Int. J. Syst. Evol. Microbiol.">
        <title>Oleiagrimonas citrea sp. nov., a marine bacterium isolated from tidal flat sediment and emended description of the genus Oleiagrimonas Fang et al. 2015 and Oleiagrimonas soli.</title>
        <authorList>
            <person name="Yang S.H."/>
            <person name="Seo H.S."/>
            <person name="Seong C.N."/>
            <person name="Kwon K.K."/>
        </authorList>
    </citation>
    <scope>NUCLEOTIDE SEQUENCE [LARGE SCALE GENOMIC DNA]</scope>
    <source>
        <strain evidence="3 4">MEBiC09124</strain>
    </source>
</reference>
<keyword evidence="4" id="KW-1185">Reference proteome</keyword>
<evidence type="ECO:0000313" key="4">
    <source>
        <dbReference type="Proteomes" id="UP000541636"/>
    </source>
</evidence>
<keyword evidence="2" id="KW-1133">Transmembrane helix</keyword>
<dbReference type="AlphaFoldDB" id="A0A846ZN16"/>
<comment type="caution">
    <text evidence="3">The sequence shown here is derived from an EMBL/GenBank/DDBJ whole genome shotgun (WGS) entry which is preliminary data.</text>
</comment>
<accession>A0A846ZN16</accession>
<protein>
    <submittedName>
        <fullName evidence="3">Uncharacterized protein</fullName>
    </submittedName>
</protein>
<dbReference type="EMBL" id="JAAZQD010000003">
    <property type="protein sequence ID" value="NKZ39087.1"/>
    <property type="molecule type" value="Genomic_DNA"/>
</dbReference>
<organism evidence="3 4">
    <name type="scientific">Oleiagrimonas citrea</name>
    <dbReference type="NCBI Taxonomy" id="1665687"/>
    <lineage>
        <taxon>Bacteria</taxon>
        <taxon>Pseudomonadati</taxon>
        <taxon>Pseudomonadota</taxon>
        <taxon>Gammaproteobacteria</taxon>
        <taxon>Lysobacterales</taxon>
        <taxon>Rhodanobacteraceae</taxon>
        <taxon>Oleiagrimonas</taxon>
    </lineage>
</organism>
<evidence type="ECO:0000256" key="2">
    <source>
        <dbReference type="SAM" id="Phobius"/>
    </source>
</evidence>
<keyword evidence="2" id="KW-0812">Transmembrane</keyword>
<name>A0A846ZN16_9GAMM</name>
<feature type="transmembrane region" description="Helical" evidence="2">
    <location>
        <begin position="66"/>
        <end position="88"/>
    </location>
</feature>
<feature type="transmembrane region" description="Helical" evidence="2">
    <location>
        <begin position="24"/>
        <end position="46"/>
    </location>
</feature>
<sequence>MNESIAIQPVSTSPPDAPRKHSGLGIASFVIGLVTLVMMFGVFLLAVAINVHNGGVAPDEHAPQTVMLGLLVILTGLISLVGLGLGVPPSYRNPAAARSASLVCA</sequence>
<proteinExistence type="predicted"/>